<evidence type="ECO:0000256" key="1">
    <source>
        <dbReference type="ARBA" id="ARBA00023015"/>
    </source>
</evidence>
<keyword evidence="2" id="KW-0238">DNA-binding</keyword>
<dbReference type="AlphaFoldDB" id="A0A2V4BBV1"/>
<dbReference type="OrthoDB" id="9792527at2"/>
<dbReference type="PROSITE" id="PS51118">
    <property type="entry name" value="HTH_HXLR"/>
    <property type="match status" value="1"/>
</dbReference>
<name>A0A2V4BBV1_9PSEU</name>
<dbReference type="InterPro" id="IPR036390">
    <property type="entry name" value="WH_DNA-bd_sf"/>
</dbReference>
<dbReference type="Pfam" id="PF01638">
    <property type="entry name" value="HxlR"/>
    <property type="match status" value="1"/>
</dbReference>
<evidence type="ECO:0000256" key="2">
    <source>
        <dbReference type="ARBA" id="ARBA00023125"/>
    </source>
</evidence>
<dbReference type="Pfam" id="PF14864">
    <property type="entry name" value="Alkyl_sulf_C"/>
    <property type="match status" value="1"/>
</dbReference>
<keyword evidence="6" id="KW-1185">Reference proteome</keyword>
<dbReference type="InterPro" id="IPR002577">
    <property type="entry name" value="HTH_HxlR"/>
</dbReference>
<dbReference type="Gene3D" id="3.30.1050.10">
    <property type="entry name" value="SCP2 sterol-binding domain"/>
    <property type="match status" value="1"/>
</dbReference>
<dbReference type="PANTHER" id="PTHR33204:SF18">
    <property type="entry name" value="TRANSCRIPTIONAL REGULATORY PROTEIN"/>
    <property type="match status" value="1"/>
</dbReference>
<dbReference type="GO" id="GO:0003677">
    <property type="term" value="F:DNA binding"/>
    <property type="evidence" value="ECO:0007669"/>
    <property type="project" value="UniProtKB-KW"/>
</dbReference>
<evidence type="ECO:0000313" key="5">
    <source>
        <dbReference type="EMBL" id="PXY32636.1"/>
    </source>
</evidence>
<dbReference type="InterPro" id="IPR036388">
    <property type="entry name" value="WH-like_DNA-bd_sf"/>
</dbReference>
<evidence type="ECO:0000256" key="3">
    <source>
        <dbReference type="ARBA" id="ARBA00023163"/>
    </source>
</evidence>
<dbReference type="InterPro" id="IPR029229">
    <property type="entry name" value="Alkyl_sulf_C"/>
</dbReference>
<evidence type="ECO:0000259" key="4">
    <source>
        <dbReference type="PROSITE" id="PS51118"/>
    </source>
</evidence>
<reference evidence="5 6" key="1">
    <citation type="submission" date="2016-07" db="EMBL/GenBank/DDBJ databases">
        <title>Draft genome sequence of Prauserella muralis DSM 45305, isolated from a mould-covered wall in an indoor environment.</title>
        <authorList>
            <person name="Ruckert C."/>
            <person name="Albersmeier A."/>
            <person name="Jiang C.-L."/>
            <person name="Jiang Y."/>
            <person name="Kalinowski J."/>
            <person name="Schneider O."/>
            <person name="Winkler A."/>
            <person name="Zotchev S.B."/>
        </authorList>
    </citation>
    <scope>NUCLEOTIDE SEQUENCE [LARGE SCALE GENOMIC DNA]</scope>
    <source>
        <strain evidence="5 6">DSM 45305</strain>
    </source>
</reference>
<accession>A0A2V4BBV1</accession>
<gene>
    <name evidence="5" type="ORF">BAY60_01095</name>
</gene>
<evidence type="ECO:0000313" key="6">
    <source>
        <dbReference type="Proteomes" id="UP000249915"/>
    </source>
</evidence>
<dbReference type="Gene3D" id="1.10.10.10">
    <property type="entry name" value="Winged helix-like DNA-binding domain superfamily/Winged helix DNA-binding domain"/>
    <property type="match status" value="1"/>
</dbReference>
<dbReference type="InterPro" id="IPR036527">
    <property type="entry name" value="SCP2_sterol-bd_dom_sf"/>
</dbReference>
<dbReference type="SUPFAM" id="SSF46785">
    <property type="entry name" value="Winged helix' DNA-binding domain"/>
    <property type="match status" value="1"/>
</dbReference>
<sequence>MARALNLVGERWALLVVRELLFGPKRFTDLRAGLPAASQNVLSTRLRELEEAGIVARRRLGPPASTWVYELTELGRGLEPVLLSLATWGSRLPRPEGSELSLDALMLALRTTFDPERAGQLRVLCELRLGEDTFHARVADGAFRVSRDASGRPDAVIETTAPALRALVFGGARLTAAVRRGDVRVEGDRMAAERFLGLFPRPATLAR</sequence>
<protein>
    <submittedName>
        <fullName evidence="5">Transcriptional regulator</fullName>
    </submittedName>
</protein>
<comment type="caution">
    <text evidence="5">The sequence shown here is derived from an EMBL/GenBank/DDBJ whole genome shotgun (WGS) entry which is preliminary data.</text>
</comment>
<dbReference type="SUPFAM" id="SSF55718">
    <property type="entry name" value="SCP-like"/>
    <property type="match status" value="1"/>
</dbReference>
<proteinExistence type="predicted"/>
<organism evidence="5 6">
    <name type="scientific">Prauserella muralis</name>
    <dbReference type="NCBI Taxonomy" id="588067"/>
    <lineage>
        <taxon>Bacteria</taxon>
        <taxon>Bacillati</taxon>
        <taxon>Actinomycetota</taxon>
        <taxon>Actinomycetes</taxon>
        <taxon>Pseudonocardiales</taxon>
        <taxon>Pseudonocardiaceae</taxon>
        <taxon>Prauserella</taxon>
    </lineage>
</organism>
<keyword evidence="3" id="KW-0804">Transcription</keyword>
<dbReference type="EMBL" id="MASW01000001">
    <property type="protein sequence ID" value="PXY32636.1"/>
    <property type="molecule type" value="Genomic_DNA"/>
</dbReference>
<keyword evidence="1" id="KW-0805">Transcription regulation</keyword>
<dbReference type="PANTHER" id="PTHR33204">
    <property type="entry name" value="TRANSCRIPTIONAL REGULATOR, MARR FAMILY"/>
    <property type="match status" value="1"/>
</dbReference>
<dbReference type="Proteomes" id="UP000249915">
    <property type="component" value="Unassembled WGS sequence"/>
</dbReference>
<feature type="domain" description="HTH hxlR-type" evidence="4">
    <location>
        <begin position="1"/>
        <end position="97"/>
    </location>
</feature>